<feature type="compositionally biased region" description="Low complexity" evidence="1">
    <location>
        <begin position="115"/>
        <end position="124"/>
    </location>
</feature>
<feature type="region of interest" description="Disordered" evidence="1">
    <location>
        <begin position="38"/>
        <end position="78"/>
    </location>
</feature>
<keyword evidence="2" id="KW-1133">Transmembrane helix</keyword>
<evidence type="ECO:0000313" key="3">
    <source>
        <dbReference type="EMBL" id="GLC84237.1"/>
    </source>
</evidence>
<evidence type="ECO:0000313" key="4">
    <source>
        <dbReference type="Proteomes" id="UP001165068"/>
    </source>
</evidence>
<gene>
    <name evidence="3" type="ORF">MIAR_08250</name>
</gene>
<dbReference type="EMBL" id="BRZC01000003">
    <property type="protein sequence ID" value="GLC84237.1"/>
    <property type="molecule type" value="Genomic_DNA"/>
</dbReference>
<organism evidence="3 4">
    <name type="scientific">Microbacterium arabinogalactanolyticum</name>
    <dbReference type="NCBI Taxonomy" id="69365"/>
    <lineage>
        <taxon>Bacteria</taxon>
        <taxon>Bacillati</taxon>
        <taxon>Actinomycetota</taxon>
        <taxon>Actinomycetes</taxon>
        <taxon>Micrococcales</taxon>
        <taxon>Microbacteriaceae</taxon>
        <taxon>Microbacterium</taxon>
    </lineage>
</organism>
<reference evidence="3" key="1">
    <citation type="submission" date="2022-08" db="EMBL/GenBank/DDBJ databases">
        <title>Draft genome sequence of Microbacterium arabinogalactanolyticum JCM 9171.</title>
        <authorList>
            <person name="Fujita K."/>
            <person name="Ishiwata A."/>
            <person name="Fushinobu S."/>
        </authorList>
    </citation>
    <scope>NUCLEOTIDE SEQUENCE</scope>
    <source>
        <strain evidence="3">JCM 9171</strain>
    </source>
</reference>
<protein>
    <submittedName>
        <fullName evidence="3">Uncharacterized protein</fullName>
    </submittedName>
</protein>
<feature type="transmembrane region" description="Helical" evidence="2">
    <location>
        <begin position="81"/>
        <end position="102"/>
    </location>
</feature>
<evidence type="ECO:0000256" key="1">
    <source>
        <dbReference type="SAM" id="MobiDB-lite"/>
    </source>
</evidence>
<keyword evidence="2" id="KW-0472">Membrane</keyword>
<name>A0ABQ5NFD8_9MICO</name>
<keyword evidence="4" id="KW-1185">Reference proteome</keyword>
<dbReference type="InterPro" id="IPR046151">
    <property type="entry name" value="DUF6153"/>
</dbReference>
<evidence type="ECO:0000256" key="2">
    <source>
        <dbReference type="SAM" id="Phobius"/>
    </source>
</evidence>
<keyword evidence="2" id="KW-0812">Transmembrane</keyword>
<dbReference type="Pfam" id="PF19650">
    <property type="entry name" value="DUF6153"/>
    <property type="match status" value="1"/>
</dbReference>
<comment type="caution">
    <text evidence="3">The sequence shown here is derived from an EMBL/GenBank/DDBJ whole genome shotgun (WGS) entry which is preliminary data.</text>
</comment>
<proteinExistence type="predicted"/>
<accession>A0ABQ5NFD8</accession>
<dbReference type="Proteomes" id="UP001165068">
    <property type="component" value="Unassembled WGS sequence"/>
</dbReference>
<feature type="region of interest" description="Disordered" evidence="1">
    <location>
        <begin position="115"/>
        <end position="140"/>
    </location>
</feature>
<dbReference type="RefSeq" id="WP_285631760.1">
    <property type="nucleotide sequence ID" value="NZ_BAAAUK010000003.1"/>
</dbReference>
<sequence>MQRSTGAPLLLAIALGVVLGLLGMHTFSADPVGHGPGLVTHAVEADDAAHDSPLSATAHGEPGSPAQGLSSAAQPEPSHSGMAMTCVLALLAGLLLAIRPSLARRVLRRIRSGAVRSRASASRTAPRRPPSHITLCISRT</sequence>